<gene>
    <name evidence="1" type="ORF">B0F89_1093</name>
</gene>
<name>A0AB36ZZB8_9BACT</name>
<dbReference type="AlphaFoldDB" id="A0AB36ZZB8"/>
<dbReference type="EMBL" id="PTIW01000009">
    <property type="protein sequence ID" value="PPK61484.1"/>
    <property type="molecule type" value="Genomic_DNA"/>
</dbReference>
<proteinExistence type="predicted"/>
<dbReference type="RefSeq" id="WP_104412067.1">
    <property type="nucleotide sequence ID" value="NZ_PTIW01000009.1"/>
</dbReference>
<evidence type="ECO:0000313" key="1">
    <source>
        <dbReference type="EMBL" id="PPK61484.1"/>
    </source>
</evidence>
<organism evidence="1 2">
    <name type="scientific">Malaciobacter marinus</name>
    <dbReference type="NCBI Taxonomy" id="505249"/>
    <lineage>
        <taxon>Bacteria</taxon>
        <taxon>Pseudomonadati</taxon>
        <taxon>Campylobacterota</taxon>
        <taxon>Epsilonproteobacteria</taxon>
        <taxon>Campylobacterales</taxon>
        <taxon>Arcobacteraceae</taxon>
        <taxon>Malaciobacter</taxon>
    </lineage>
</organism>
<dbReference type="SUPFAM" id="SSF55874">
    <property type="entry name" value="ATPase domain of HSP90 chaperone/DNA topoisomerase II/histidine kinase"/>
    <property type="match status" value="1"/>
</dbReference>
<evidence type="ECO:0008006" key="3">
    <source>
        <dbReference type="Google" id="ProtNLM"/>
    </source>
</evidence>
<evidence type="ECO:0000313" key="2">
    <source>
        <dbReference type="Proteomes" id="UP000239861"/>
    </source>
</evidence>
<reference evidence="1 2" key="1">
    <citation type="submission" date="2018-02" db="EMBL/GenBank/DDBJ databases">
        <title>Subsurface microbial communities from deep shales in Ohio and West Virginia, USA.</title>
        <authorList>
            <person name="Wrighton K."/>
        </authorList>
    </citation>
    <scope>NUCLEOTIDE SEQUENCE [LARGE SCALE GENOMIC DNA]</scope>
    <source>
        <strain evidence="1 2">MARC-MIP3H16</strain>
    </source>
</reference>
<accession>A0AB36ZZB8</accession>
<dbReference type="InterPro" id="IPR036890">
    <property type="entry name" value="HATPase_C_sf"/>
</dbReference>
<protein>
    <recommendedName>
        <fullName evidence="3">ATP-binding protein</fullName>
    </recommendedName>
</protein>
<sequence length="338" mass="38867">MKEIKLPNRLDLDNALKFCNELWEMEYNEEYIFNFESLQFTEPFTMIYVSNEIKRFSNERKKLGVNFRAYGFEHNTYQAHMGFFKAFGLNHGNEPGEANGSETYIPITILNIEDLKQEAIEKSLYIGDLIEEKAEELARILTRNDENLIDTLTFSIREIIRNVVEHSNSDVIEYCAQYWPAKHLVEVAILDTGDGIMKGLSNNPYLKVEKERDALHQALLPGISGKMYKGVKQKKNNPWQNSGYGLYMTNRICKEGGTFTILSNDAGLILNQYEKLDIKSSYKGTALRLQINTDKIESCSSMLERFRDEGSEISKELNTHSVIEPSMASSMLSKDFRL</sequence>
<comment type="caution">
    <text evidence="1">The sequence shown here is derived from an EMBL/GenBank/DDBJ whole genome shotgun (WGS) entry which is preliminary data.</text>
</comment>
<dbReference type="Proteomes" id="UP000239861">
    <property type="component" value="Unassembled WGS sequence"/>
</dbReference>